<dbReference type="AlphaFoldDB" id="A0A6A6U5V6"/>
<reference evidence="2" key="1">
    <citation type="journal article" date="2020" name="Stud. Mycol.">
        <title>101 Dothideomycetes genomes: a test case for predicting lifestyles and emergence of pathogens.</title>
        <authorList>
            <person name="Haridas S."/>
            <person name="Albert R."/>
            <person name="Binder M."/>
            <person name="Bloem J."/>
            <person name="Labutti K."/>
            <person name="Salamov A."/>
            <person name="Andreopoulos B."/>
            <person name="Baker S."/>
            <person name="Barry K."/>
            <person name="Bills G."/>
            <person name="Bluhm B."/>
            <person name="Cannon C."/>
            <person name="Castanera R."/>
            <person name="Culley D."/>
            <person name="Daum C."/>
            <person name="Ezra D."/>
            <person name="Gonzalez J."/>
            <person name="Henrissat B."/>
            <person name="Kuo A."/>
            <person name="Liang C."/>
            <person name="Lipzen A."/>
            <person name="Lutzoni F."/>
            <person name="Magnuson J."/>
            <person name="Mondo S."/>
            <person name="Nolan M."/>
            <person name="Ohm R."/>
            <person name="Pangilinan J."/>
            <person name="Park H.-J."/>
            <person name="Ramirez L."/>
            <person name="Alfaro M."/>
            <person name="Sun H."/>
            <person name="Tritt A."/>
            <person name="Yoshinaga Y."/>
            <person name="Zwiers L.-H."/>
            <person name="Turgeon B."/>
            <person name="Goodwin S."/>
            <person name="Spatafora J."/>
            <person name="Crous P."/>
            <person name="Grigoriev I."/>
        </authorList>
    </citation>
    <scope>NUCLEOTIDE SEQUENCE</scope>
    <source>
        <strain evidence="2">CBS 115976</strain>
    </source>
</reference>
<gene>
    <name evidence="2" type="ORF">BT63DRAFT_294457</name>
</gene>
<organism evidence="2 3">
    <name type="scientific">Microthyrium microscopicum</name>
    <dbReference type="NCBI Taxonomy" id="703497"/>
    <lineage>
        <taxon>Eukaryota</taxon>
        <taxon>Fungi</taxon>
        <taxon>Dikarya</taxon>
        <taxon>Ascomycota</taxon>
        <taxon>Pezizomycotina</taxon>
        <taxon>Dothideomycetes</taxon>
        <taxon>Dothideomycetes incertae sedis</taxon>
        <taxon>Microthyriales</taxon>
        <taxon>Microthyriaceae</taxon>
        <taxon>Microthyrium</taxon>
    </lineage>
</organism>
<dbReference type="OrthoDB" id="21416at2759"/>
<dbReference type="EMBL" id="MU004237">
    <property type="protein sequence ID" value="KAF2667532.1"/>
    <property type="molecule type" value="Genomic_DNA"/>
</dbReference>
<evidence type="ECO:0000256" key="1">
    <source>
        <dbReference type="SAM" id="MobiDB-lite"/>
    </source>
</evidence>
<name>A0A6A6U5V6_9PEZI</name>
<proteinExistence type="predicted"/>
<accession>A0A6A6U5V6</accession>
<dbReference type="Proteomes" id="UP000799302">
    <property type="component" value="Unassembled WGS sequence"/>
</dbReference>
<evidence type="ECO:0000313" key="2">
    <source>
        <dbReference type="EMBL" id="KAF2667532.1"/>
    </source>
</evidence>
<evidence type="ECO:0008006" key="4">
    <source>
        <dbReference type="Google" id="ProtNLM"/>
    </source>
</evidence>
<keyword evidence="3" id="KW-1185">Reference proteome</keyword>
<feature type="compositionally biased region" description="Polar residues" evidence="1">
    <location>
        <begin position="1"/>
        <end position="15"/>
    </location>
</feature>
<feature type="region of interest" description="Disordered" evidence="1">
    <location>
        <begin position="1"/>
        <end position="21"/>
    </location>
</feature>
<sequence length="289" mass="32657">MATLASGPTASTAPNQPALPSDLGIADKVKEAWDKRCSHLSDEERMRFNSFACADMTGYTKELSVLCQNHKDEKTLNKVTTKWFEPLFHAVGLFIPTTAISIQAYPNPGSLILGAIVLVLDTTKRVQDYQKLTIQMLSRMGRKSEVIAAYEKEVYKDDLIVQLSLVELCGSILDFCCKAVRQFDRKGKLQAKVKGVVLSIFRDFSAYLSEEVKKFEDAMDDLELKALLCDKRRLQKLQQNQTVQQQVMHDQSVAKSQRLDDIHEIQLKLWERQNNIDASKCSKSSCGCR</sequence>
<evidence type="ECO:0000313" key="3">
    <source>
        <dbReference type="Proteomes" id="UP000799302"/>
    </source>
</evidence>
<protein>
    <recommendedName>
        <fullName evidence="4">Fungal STAND N-terminal Goodbye domain-containing protein</fullName>
    </recommendedName>
</protein>